<reference evidence="1 2" key="1">
    <citation type="submission" date="2013-12" db="EMBL/GenBank/DDBJ databases">
        <title>Draft genome of the parsitic nematode Ancylostoma duodenale.</title>
        <authorList>
            <person name="Mitreva M."/>
        </authorList>
    </citation>
    <scope>NUCLEOTIDE SEQUENCE [LARGE SCALE GENOMIC DNA]</scope>
    <source>
        <strain evidence="1 2">Zhejiang</strain>
    </source>
</reference>
<dbReference type="AlphaFoldDB" id="A0A0C2FS75"/>
<organism evidence="1 2">
    <name type="scientific">Ancylostoma duodenale</name>
    <dbReference type="NCBI Taxonomy" id="51022"/>
    <lineage>
        <taxon>Eukaryota</taxon>
        <taxon>Metazoa</taxon>
        <taxon>Ecdysozoa</taxon>
        <taxon>Nematoda</taxon>
        <taxon>Chromadorea</taxon>
        <taxon>Rhabditida</taxon>
        <taxon>Rhabditina</taxon>
        <taxon>Rhabditomorpha</taxon>
        <taxon>Strongyloidea</taxon>
        <taxon>Ancylostomatidae</taxon>
        <taxon>Ancylostomatinae</taxon>
        <taxon>Ancylostoma</taxon>
    </lineage>
</organism>
<keyword evidence="2" id="KW-1185">Reference proteome</keyword>
<proteinExistence type="predicted"/>
<name>A0A0C2FS75_9BILA</name>
<accession>A0A0C2FS75</accession>
<dbReference type="EMBL" id="KN753129">
    <property type="protein sequence ID" value="KIH49509.1"/>
    <property type="molecule type" value="Genomic_DNA"/>
</dbReference>
<sequence>MLYEEACTGCRACRPPVMFEPPAWRWWHILTGPPRFREPEVKKDYSDVVNENCGRIHEVDLKGTDLIIENNLQEVRALMQY</sequence>
<protein>
    <submittedName>
        <fullName evidence="1">Uncharacterized protein</fullName>
    </submittedName>
</protein>
<dbReference type="Proteomes" id="UP000054047">
    <property type="component" value="Unassembled WGS sequence"/>
</dbReference>
<evidence type="ECO:0000313" key="1">
    <source>
        <dbReference type="EMBL" id="KIH49509.1"/>
    </source>
</evidence>
<dbReference type="OrthoDB" id="10418657at2759"/>
<gene>
    <name evidence="1" type="ORF">ANCDUO_20416</name>
</gene>
<evidence type="ECO:0000313" key="2">
    <source>
        <dbReference type="Proteomes" id="UP000054047"/>
    </source>
</evidence>